<dbReference type="SMART" id="SM00960">
    <property type="entry name" value="Robl_LC7"/>
    <property type="match status" value="1"/>
</dbReference>
<dbReference type="RefSeq" id="WP_136725223.1">
    <property type="nucleotide sequence ID" value="NZ_JAOPYF010000143.1"/>
</dbReference>
<gene>
    <name evidence="2" type="ORF">FCI23_19630</name>
</gene>
<dbReference type="AlphaFoldDB" id="A0A4V5MZY2"/>
<proteinExistence type="predicted"/>
<feature type="domain" description="Roadblock/LAMTOR2" evidence="1">
    <location>
        <begin position="9"/>
        <end position="99"/>
    </location>
</feature>
<dbReference type="OrthoDB" id="5187023at2"/>
<keyword evidence="3" id="KW-1185">Reference proteome</keyword>
<sequence length="138" mass="14438">MTTAVQNFGWLISDFVRTTDGVTNAVAVSSDGLLMAASDGLGRDRADHLSAVVSGITALAQNAASTHGYRGMKLVMIEMLGGFMMVTRIRDGSCLGVLTGEGCDVGLVGYEMAVLADRTGELLTPQLVVELRQSPVMG</sequence>
<dbReference type="InterPro" id="IPR053141">
    <property type="entry name" value="Mycobact_SerProt_Inhib_Rv3364c"/>
</dbReference>
<protein>
    <submittedName>
        <fullName evidence="2">Dynein regulation protein LC7</fullName>
    </submittedName>
</protein>
<accession>A0A4V5MZY2</accession>
<evidence type="ECO:0000313" key="2">
    <source>
        <dbReference type="EMBL" id="TKA09889.1"/>
    </source>
</evidence>
<dbReference type="Pfam" id="PF03259">
    <property type="entry name" value="Robl_LC7"/>
    <property type="match status" value="1"/>
</dbReference>
<comment type="caution">
    <text evidence="2">The sequence shown here is derived from an EMBL/GenBank/DDBJ whole genome shotgun (WGS) entry which is preliminary data.</text>
</comment>
<dbReference type="PANTHER" id="PTHR36222">
    <property type="entry name" value="SERINE PROTEASE INHIBITOR RV3364C"/>
    <property type="match status" value="1"/>
</dbReference>
<dbReference type="PANTHER" id="PTHR36222:SF1">
    <property type="entry name" value="SERINE PROTEASE INHIBITOR RV3364C"/>
    <property type="match status" value="1"/>
</dbReference>
<dbReference type="Gene3D" id="3.30.450.30">
    <property type="entry name" value="Dynein light chain 2a, cytoplasmic"/>
    <property type="match status" value="1"/>
</dbReference>
<dbReference type="SUPFAM" id="SSF103196">
    <property type="entry name" value="Roadblock/LC7 domain"/>
    <property type="match status" value="1"/>
</dbReference>
<dbReference type="Proteomes" id="UP000305778">
    <property type="component" value="Unassembled WGS sequence"/>
</dbReference>
<dbReference type="InterPro" id="IPR004942">
    <property type="entry name" value="Roadblock/LAMTOR2_dom"/>
</dbReference>
<evidence type="ECO:0000313" key="3">
    <source>
        <dbReference type="Proteomes" id="UP000305778"/>
    </source>
</evidence>
<evidence type="ECO:0000259" key="1">
    <source>
        <dbReference type="SMART" id="SM00960"/>
    </source>
</evidence>
<organism evidence="2 3">
    <name type="scientific">Actinacidiphila oryziradicis</name>
    <dbReference type="NCBI Taxonomy" id="2571141"/>
    <lineage>
        <taxon>Bacteria</taxon>
        <taxon>Bacillati</taxon>
        <taxon>Actinomycetota</taxon>
        <taxon>Actinomycetes</taxon>
        <taxon>Kitasatosporales</taxon>
        <taxon>Streptomycetaceae</taxon>
        <taxon>Actinacidiphila</taxon>
    </lineage>
</organism>
<reference evidence="2 3" key="1">
    <citation type="submission" date="2019-04" db="EMBL/GenBank/DDBJ databases">
        <title>Streptomyces oryziradicis sp. nov., a novel actinomycete isolated from rhizosphere soil of rice (Oryza sativa L.).</title>
        <authorList>
            <person name="Li C."/>
        </authorList>
    </citation>
    <scope>NUCLEOTIDE SEQUENCE [LARGE SCALE GENOMIC DNA]</scope>
    <source>
        <strain evidence="2 3">NEAU-C40</strain>
    </source>
</reference>
<dbReference type="EMBL" id="SUMC01000018">
    <property type="protein sequence ID" value="TKA09889.1"/>
    <property type="molecule type" value="Genomic_DNA"/>
</dbReference>
<name>A0A4V5MZY2_9ACTN</name>